<dbReference type="SUPFAM" id="SSF53756">
    <property type="entry name" value="UDP-Glycosyltransferase/glycogen phosphorylase"/>
    <property type="match status" value="1"/>
</dbReference>
<dbReference type="PANTHER" id="PTHR45947">
    <property type="entry name" value="SULFOQUINOVOSYL TRANSFERASE SQD2"/>
    <property type="match status" value="1"/>
</dbReference>
<dbReference type="InterPro" id="IPR001296">
    <property type="entry name" value="Glyco_trans_1"/>
</dbReference>
<evidence type="ECO:0000259" key="2">
    <source>
        <dbReference type="Pfam" id="PF13439"/>
    </source>
</evidence>
<proteinExistence type="predicted"/>
<dbReference type="InterPro" id="IPR028098">
    <property type="entry name" value="Glyco_trans_4-like_N"/>
</dbReference>
<dbReference type="PANTHER" id="PTHR45947:SF3">
    <property type="entry name" value="SULFOQUINOVOSYL TRANSFERASE SQD2"/>
    <property type="match status" value="1"/>
</dbReference>
<dbReference type="Gene3D" id="3.40.50.2000">
    <property type="entry name" value="Glycogen Phosphorylase B"/>
    <property type="match status" value="2"/>
</dbReference>
<evidence type="ECO:0000313" key="3">
    <source>
        <dbReference type="EMBL" id="SER18486.1"/>
    </source>
</evidence>
<name>A0A1H9M4B1_9SPHI</name>
<organism evidence="3 4">
    <name type="scientific">Pedobacter rhizosphaerae</name>
    <dbReference type="NCBI Taxonomy" id="390241"/>
    <lineage>
        <taxon>Bacteria</taxon>
        <taxon>Pseudomonadati</taxon>
        <taxon>Bacteroidota</taxon>
        <taxon>Sphingobacteriia</taxon>
        <taxon>Sphingobacteriales</taxon>
        <taxon>Sphingobacteriaceae</taxon>
        <taxon>Pedobacter</taxon>
    </lineage>
</organism>
<evidence type="ECO:0000313" key="4">
    <source>
        <dbReference type="Proteomes" id="UP000199572"/>
    </source>
</evidence>
<evidence type="ECO:0000259" key="1">
    <source>
        <dbReference type="Pfam" id="PF00534"/>
    </source>
</evidence>
<dbReference type="STRING" id="390241.SAMN04488023_10595"/>
<accession>A0A1H9M4B1</accession>
<dbReference type="RefSeq" id="WP_090882319.1">
    <property type="nucleotide sequence ID" value="NZ_FOGG01000005.1"/>
</dbReference>
<dbReference type="Pfam" id="PF13439">
    <property type="entry name" value="Glyco_transf_4"/>
    <property type="match status" value="1"/>
</dbReference>
<dbReference type="Pfam" id="PF00534">
    <property type="entry name" value="Glycos_transf_1"/>
    <property type="match status" value="1"/>
</dbReference>
<feature type="domain" description="Glycosyl transferase family 1" evidence="1">
    <location>
        <begin position="191"/>
        <end position="345"/>
    </location>
</feature>
<dbReference type="Proteomes" id="UP000199572">
    <property type="component" value="Unassembled WGS sequence"/>
</dbReference>
<dbReference type="GO" id="GO:0016757">
    <property type="term" value="F:glycosyltransferase activity"/>
    <property type="evidence" value="ECO:0007669"/>
    <property type="project" value="InterPro"/>
</dbReference>
<sequence length="366" mass="41528">MYALKQNLYQEEVQKKKVFFILSSLTSGGSERVFWNLAQGFNKTLFDITIVILDSSVNCFSMDLEGVRFIDLGTKKASKSFFALYTVLKKEEPYAVFSTTDHINILVSLVGRFLKVPCLIARASNVPHEQRLYEGFKSKFYELFTRASYKGYKLIVCQSEEMKQSLVNTYGVNPNLITVIANPVLRTANLRIPERPSKKHKLLVVARFALEKGLDRLVKIMTMLPDNYHLSFVGTGVLKDKIKQLVTEMNLDSRVQFLGEIRNIHEVMVQHDLMVLSSHTEGFPNVVLEALTVGLPVVTFKVSGIPGLIVDGFNGYVIQQGDLTDFKDKVIQACTQNTWNAMDIRQNVYQKCSLEKISVQYESLIN</sequence>
<dbReference type="OrthoDB" id="791981at2"/>
<gene>
    <name evidence="3" type="ORF">SAMN04488023_10595</name>
</gene>
<dbReference type="InterPro" id="IPR050194">
    <property type="entry name" value="Glycosyltransferase_grp1"/>
</dbReference>
<reference evidence="3 4" key="1">
    <citation type="submission" date="2016-10" db="EMBL/GenBank/DDBJ databases">
        <authorList>
            <person name="de Groot N.N."/>
        </authorList>
    </citation>
    <scope>NUCLEOTIDE SEQUENCE [LARGE SCALE GENOMIC DNA]</scope>
    <source>
        <strain evidence="3 4">DSM 18610</strain>
    </source>
</reference>
<keyword evidence="3" id="KW-0808">Transferase</keyword>
<keyword evidence="4" id="KW-1185">Reference proteome</keyword>
<feature type="domain" description="Glycosyltransferase subfamily 4-like N-terminal" evidence="2">
    <location>
        <begin position="28"/>
        <end position="184"/>
    </location>
</feature>
<dbReference type="AlphaFoldDB" id="A0A1H9M4B1"/>
<protein>
    <submittedName>
        <fullName evidence="3">Glycosyltransferase involved in cell wall bisynthesis</fullName>
    </submittedName>
</protein>
<dbReference type="CDD" id="cd03811">
    <property type="entry name" value="GT4_GT28_WabH-like"/>
    <property type="match status" value="1"/>
</dbReference>
<dbReference type="EMBL" id="FOGG01000005">
    <property type="protein sequence ID" value="SER18486.1"/>
    <property type="molecule type" value="Genomic_DNA"/>
</dbReference>